<protein>
    <submittedName>
        <fullName evidence="1">Uncharacterized protein</fullName>
    </submittedName>
</protein>
<name>A0A645AAD3_9ZZZZ</name>
<dbReference type="EMBL" id="VSSQ01012841">
    <property type="protein sequence ID" value="MPM50160.1"/>
    <property type="molecule type" value="Genomic_DNA"/>
</dbReference>
<proteinExistence type="predicted"/>
<reference evidence="1" key="1">
    <citation type="submission" date="2019-08" db="EMBL/GenBank/DDBJ databases">
        <authorList>
            <person name="Kucharzyk K."/>
            <person name="Murdoch R.W."/>
            <person name="Higgins S."/>
            <person name="Loffler F."/>
        </authorList>
    </citation>
    <scope>NUCLEOTIDE SEQUENCE</scope>
</reference>
<accession>A0A645AAD3</accession>
<sequence>MVENGENRELWPEVFLATNRSLQEAQPSSLTMDLKKLPHAKHVILAEIDRGRHLTFYSSKEFYVWQELVRYRYLLDSDQGAVLVIVSPDYKQMNGFDDIKAQDAGLHSRILSITNPDELLALFKIFQSP</sequence>
<gene>
    <name evidence="1" type="ORF">SDC9_96896</name>
</gene>
<comment type="caution">
    <text evidence="1">The sequence shown here is derived from an EMBL/GenBank/DDBJ whole genome shotgun (WGS) entry which is preliminary data.</text>
</comment>
<organism evidence="1">
    <name type="scientific">bioreactor metagenome</name>
    <dbReference type="NCBI Taxonomy" id="1076179"/>
    <lineage>
        <taxon>unclassified sequences</taxon>
        <taxon>metagenomes</taxon>
        <taxon>ecological metagenomes</taxon>
    </lineage>
</organism>
<evidence type="ECO:0000313" key="1">
    <source>
        <dbReference type="EMBL" id="MPM50160.1"/>
    </source>
</evidence>
<dbReference type="AlphaFoldDB" id="A0A645AAD3"/>